<dbReference type="Proteomes" id="UP000823775">
    <property type="component" value="Unassembled WGS sequence"/>
</dbReference>
<feature type="non-terminal residue" evidence="1">
    <location>
        <position position="83"/>
    </location>
</feature>
<evidence type="ECO:0000313" key="2">
    <source>
        <dbReference type="Proteomes" id="UP000823775"/>
    </source>
</evidence>
<name>A0ABS8SEX6_DATST</name>
<reference evidence="1 2" key="1">
    <citation type="journal article" date="2021" name="BMC Genomics">
        <title>Datura genome reveals duplications of psychoactive alkaloid biosynthetic genes and high mutation rate following tissue culture.</title>
        <authorList>
            <person name="Rajewski A."/>
            <person name="Carter-House D."/>
            <person name="Stajich J."/>
            <person name="Litt A."/>
        </authorList>
    </citation>
    <scope>NUCLEOTIDE SEQUENCE [LARGE SCALE GENOMIC DNA]</scope>
    <source>
        <strain evidence="1">AR-01</strain>
    </source>
</reference>
<comment type="caution">
    <text evidence="1">The sequence shown here is derived from an EMBL/GenBank/DDBJ whole genome shotgun (WGS) entry which is preliminary data.</text>
</comment>
<proteinExistence type="predicted"/>
<accession>A0ABS8SEX6</accession>
<sequence length="83" mass="8923">MELADGETQLPLFPSIRSTIDDQVEPDIMTTRISSSRGAASSPKGNCLSSYSSAGCHYWGKKTSINFGILIIVKLGLQLFGKS</sequence>
<organism evidence="1 2">
    <name type="scientific">Datura stramonium</name>
    <name type="common">Jimsonweed</name>
    <name type="synonym">Common thornapple</name>
    <dbReference type="NCBI Taxonomy" id="4076"/>
    <lineage>
        <taxon>Eukaryota</taxon>
        <taxon>Viridiplantae</taxon>
        <taxon>Streptophyta</taxon>
        <taxon>Embryophyta</taxon>
        <taxon>Tracheophyta</taxon>
        <taxon>Spermatophyta</taxon>
        <taxon>Magnoliopsida</taxon>
        <taxon>eudicotyledons</taxon>
        <taxon>Gunneridae</taxon>
        <taxon>Pentapetalae</taxon>
        <taxon>asterids</taxon>
        <taxon>lamiids</taxon>
        <taxon>Solanales</taxon>
        <taxon>Solanaceae</taxon>
        <taxon>Solanoideae</taxon>
        <taxon>Datureae</taxon>
        <taxon>Datura</taxon>
    </lineage>
</organism>
<dbReference type="EMBL" id="JACEIK010000454">
    <property type="protein sequence ID" value="MCD7457360.1"/>
    <property type="molecule type" value="Genomic_DNA"/>
</dbReference>
<gene>
    <name evidence="1" type="ORF">HAX54_034957</name>
</gene>
<keyword evidence="2" id="KW-1185">Reference proteome</keyword>
<evidence type="ECO:0000313" key="1">
    <source>
        <dbReference type="EMBL" id="MCD7457360.1"/>
    </source>
</evidence>
<protein>
    <submittedName>
        <fullName evidence="1">Uncharacterized protein</fullName>
    </submittedName>
</protein>